<dbReference type="Gene3D" id="3.50.50.60">
    <property type="entry name" value="FAD/NAD(P)-binding domain"/>
    <property type="match status" value="1"/>
</dbReference>
<evidence type="ECO:0000259" key="3">
    <source>
        <dbReference type="Pfam" id="PF01494"/>
    </source>
</evidence>
<sequence length="287" mass="29314">MPEPGPSCDVAIVGGGPVGLLAGCLLAGHGLEIAVIERRTTLSPHSRAIGIHPPGFAALAAVGLGEAVDAAAAPIRSGAVVCRGRRLGGIGFSGPVRSLPQRETERLLAERLADIAPGALRRGHDVRLVRERGAGVVLAGTGGLHLGARYAVIADGVRSRSRAQLGIGWRRRPGSGHYVMADGPDLGSVREEAIIALEPDGVVESFPLPGGRRRWVVRLDAPWAGGEGGRVRMPWHASSGSEPASTRTSTNRAPSPSTSTSPPASRAAASPSSATPRTSSAPSAGRA</sequence>
<keyword evidence="5" id="KW-1185">Reference proteome</keyword>
<gene>
    <name evidence="4" type="ORF">G127AT_08535</name>
</gene>
<dbReference type="Pfam" id="PF01494">
    <property type="entry name" value="FAD_binding_3"/>
    <property type="match status" value="1"/>
</dbReference>
<feature type="domain" description="FAD-binding" evidence="3">
    <location>
        <begin position="8"/>
        <end position="218"/>
    </location>
</feature>
<keyword evidence="4" id="KW-0503">Monooxygenase</keyword>
<dbReference type="GO" id="GO:0008688">
    <property type="term" value="F:3-(3-hydroxyphenyl)propionate hydroxylase activity"/>
    <property type="evidence" value="ECO:0007669"/>
    <property type="project" value="TreeGrafter"/>
</dbReference>
<evidence type="ECO:0000256" key="2">
    <source>
        <dbReference type="SAM" id="MobiDB-lite"/>
    </source>
</evidence>
<dbReference type="Gene3D" id="3.30.70.2450">
    <property type="match status" value="1"/>
</dbReference>
<dbReference type="Proteomes" id="UP000671914">
    <property type="component" value="Chromosome"/>
</dbReference>
<evidence type="ECO:0000313" key="4">
    <source>
        <dbReference type="EMBL" id="QTX03418.1"/>
    </source>
</evidence>
<dbReference type="PANTHER" id="PTHR43476">
    <property type="entry name" value="3-(3-HYDROXY-PHENYL)PROPIONATE/3-HYDROXYCINNAMIC ACID HYDROXYLASE"/>
    <property type="match status" value="1"/>
</dbReference>
<dbReference type="GO" id="GO:0071949">
    <property type="term" value="F:FAD binding"/>
    <property type="evidence" value="ECO:0007669"/>
    <property type="project" value="InterPro"/>
</dbReference>
<dbReference type="PANTHER" id="PTHR43476:SF3">
    <property type="entry name" value="FAD-BINDING MONOOXYGENASE"/>
    <property type="match status" value="1"/>
</dbReference>
<evidence type="ECO:0000313" key="5">
    <source>
        <dbReference type="Proteomes" id="UP000671914"/>
    </source>
</evidence>
<dbReference type="SUPFAM" id="SSF51905">
    <property type="entry name" value="FAD/NAD(P)-binding domain"/>
    <property type="match status" value="1"/>
</dbReference>
<dbReference type="InterPro" id="IPR002938">
    <property type="entry name" value="FAD-bd"/>
</dbReference>
<feature type="compositionally biased region" description="Low complexity" evidence="2">
    <location>
        <begin position="244"/>
        <end position="287"/>
    </location>
</feature>
<dbReference type="AlphaFoldDB" id="A0A975FL35"/>
<dbReference type="EMBL" id="CP071696">
    <property type="protein sequence ID" value="QTX03418.1"/>
    <property type="molecule type" value="Genomic_DNA"/>
</dbReference>
<dbReference type="InterPro" id="IPR036188">
    <property type="entry name" value="FAD/NAD-bd_sf"/>
</dbReference>
<reference evidence="4" key="1">
    <citation type="submission" date="2021-03" db="EMBL/GenBank/DDBJ databases">
        <title>Agromyces archimandritus sp. nov., isolated from the cockroach Archimandrita tessellata.</title>
        <authorList>
            <person name="Guzman J."/>
            <person name="Ortuzar M."/>
            <person name="Poehlein A."/>
            <person name="Daniel R."/>
            <person name="Trujillo M."/>
            <person name="Vilcinskas A."/>
        </authorList>
    </citation>
    <scope>NUCLEOTIDE SEQUENCE</scope>
    <source>
        <strain evidence="4">G127AT</strain>
    </source>
</reference>
<protein>
    <submittedName>
        <fullName evidence="4">FAD-dependent monooxygenase</fullName>
    </submittedName>
</protein>
<keyword evidence="1" id="KW-0560">Oxidoreductase</keyword>
<proteinExistence type="predicted"/>
<feature type="region of interest" description="Disordered" evidence="2">
    <location>
        <begin position="227"/>
        <end position="287"/>
    </location>
</feature>
<dbReference type="InterPro" id="IPR050631">
    <property type="entry name" value="PheA/TfdB_FAD_monoxygenase"/>
</dbReference>
<dbReference type="GO" id="GO:0019622">
    <property type="term" value="P:3-(3-hydroxy)phenylpropionate catabolic process"/>
    <property type="evidence" value="ECO:0007669"/>
    <property type="project" value="TreeGrafter"/>
</dbReference>
<dbReference type="KEGG" id="aarc:G127AT_08535"/>
<name>A0A975FL35_9MICO</name>
<accession>A0A975FL35</accession>
<organism evidence="4 5">
    <name type="scientific">Agromyces archimandritae</name>
    <dbReference type="NCBI Taxonomy" id="2781962"/>
    <lineage>
        <taxon>Bacteria</taxon>
        <taxon>Bacillati</taxon>
        <taxon>Actinomycetota</taxon>
        <taxon>Actinomycetes</taxon>
        <taxon>Micrococcales</taxon>
        <taxon>Microbacteriaceae</taxon>
        <taxon>Agromyces</taxon>
    </lineage>
</organism>
<evidence type="ECO:0000256" key="1">
    <source>
        <dbReference type="ARBA" id="ARBA00023002"/>
    </source>
</evidence>
<dbReference type="PRINTS" id="PR00420">
    <property type="entry name" value="RNGMNOXGNASE"/>
</dbReference>